<dbReference type="InterPro" id="IPR006867">
    <property type="entry name" value="DUF632"/>
</dbReference>
<protein>
    <recommendedName>
        <fullName evidence="2">Ig-like domain-containing protein</fullName>
    </recommendedName>
</protein>
<feature type="compositionally biased region" description="Basic and acidic residues" evidence="1">
    <location>
        <begin position="284"/>
        <end position="302"/>
    </location>
</feature>
<gene>
    <name evidence="3" type="ORF">HPP92_027687</name>
</gene>
<proteinExistence type="predicted"/>
<dbReference type="InterPro" id="IPR006868">
    <property type="entry name" value="DUF630"/>
</dbReference>
<evidence type="ECO:0000313" key="3">
    <source>
        <dbReference type="EMBL" id="KAG0448717.1"/>
    </source>
</evidence>
<dbReference type="PROSITE" id="PS50835">
    <property type="entry name" value="IG_LIKE"/>
    <property type="match status" value="1"/>
</dbReference>
<comment type="caution">
    <text evidence="3">The sequence shown here is derived from an EMBL/GenBank/DDBJ whole genome shotgun (WGS) entry which is preliminary data.</text>
</comment>
<dbReference type="Proteomes" id="UP000636800">
    <property type="component" value="Unassembled WGS sequence"/>
</dbReference>
<feature type="compositionally biased region" description="Polar residues" evidence="1">
    <location>
        <begin position="76"/>
        <end position="97"/>
    </location>
</feature>
<feature type="region of interest" description="Disordered" evidence="1">
    <location>
        <begin position="272"/>
        <end position="302"/>
    </location>
</feature>
<evidence type="ECO:0000313" key="4">
    <source>
        <dbReference type="Proteomes" id="UP000636800"/>
    </source>
</evidence>
<dbReference type="EMBL" id="JADCNL010000285">
    <property type="protein sequence ID" value="KAG0448717.1"/>
    <property type="molecule type" value="Genomic_DNA"/>
</dbReference>
<sequence length="742" mass="83339">MGSSSSKNDGNKAQNLCKERIRYIKQALDLRFALSAAQLSYTQSLRNVGAALSRFTEADGSLDPAHSISELDKTPTRPSYASPSPSSNHELLGSTSHGGLPYSPRLSNVSYMKTAGSSSVRVTLQSSSNHYDNEDDDEDVLTFPVPPPPPFPEISPSWDFFDPVSALDGIKIPNDERAMRQHFDKFSCLRQEQPSREEVKLYWTKELAQDNVNSLGTVQNATLPKPSDASQTVCYSNSISNSMLVKPKISTQKKVSNVGGIQYDCSGVHESAESTGQKASPELCKSKTEKDNIERRTEKQKEDVPKLITQKAKDFLSSIKDIEHRFIRASESGHEVSRMLETRKIRLSAHSEIIGKSSESFVSVLNLFCCKAENLQEQDSIQHVTKVITWKRSVSSQSSSSRNPLTSASKDDASESGNDFIEEFSMISGSHSSTLDRLYAWEKKLYDELKASESIRKAYDQKCSELRHQFAKDTSSRVIDKTRAAVKDLHSRVRVAIQAVDIISRRIEKMRDEELYPQLAELMHGFIRMWKALLECHQAQYLAISLAFHVKNSTAASYTDSYKQAVLNLRNEFECFRSSFAIWVGAQTSYIEALNSWLQKCILQPQERLRGRKVPFSPRRVLAPPIFVLCRDWLAGIHQLPVEEVCNSMKVLVMVVNELLEHQKEEKPEDCCVEGDGNESNGKKDGEGSETANSLNRLQTSLARTFESLVNFSEESVKVYESVKQESQTAHDAYVSGARFRF</sequence>
<dbReference type="PANTHER" id="PTHR21450">
    <property type="entry name" value="PROTEIN ALTERED PHOSPHATE STARVATION RESPONSE 1"/>
    <property type="match status" value="1"/>
</dbReference>
<name>A0A835U547_VANPL</name>
<dbReference type="OrthoDB" id="695140at2759"/>
<feature type="region of interest" description="Disordered" evidence="1">
    <location>
        <begin position="59"/>
        <end position="99"/>
    </location>
</feature>
<accession>A0A835U547</accession>
<dbReference type="Pfam" id="PF04782">
    <property type="entry name" value="DUF632"/>
    <property type="match status" value="1"/>
</dbReference>
<dbReference type="InterPro" id="IPR007110">
    <property type="entry name" value="Ig-like_dom"/>
</dbReference>
<reference evidence="3 4" key="1">
    <citation type="journal article" date="2020" name="Nat. Food">
        <title>A phased Vanilla planifolia genome enables genetic improvement of flavour and production.</title>
        <authorList>
            <person name="Hasing T."/>
            <person name="Tang H."/>
            <person name="Brym M."/>
            <person name="Khazi F."/>
            <person name="Huang T."/>
            <person name="Chambers A.H."/>
        </authorList>
    </citation>
    <scope>NUCLEOTIDE SEQUENCE [LARGE SCALE GENOMIC DNA]</scope>
    <source>
        <tissue evidence="3">Leaf</tissue>
    </source>
</reference>
<feature type="region of interest" description="Disordered" evidence="1">
    <location>
        <begin position="667"/>
        <end position="692"/>
    </location>
</feature>
<dbReference type="Pfam" id="PF04783">
    <property type="entry name" value="DUF630"/>
    <property type="match status" value="1"/>
</dbReference>
<dbReference type="AlphaFoldDB" id="A0A835U547"/>
<evidence type="ECO:0000256" key="1">
    <source>
        <dbReference type="SAM" id="MobiDB-lite"/>
    </source>
</evidence>
<feature type="domain" description="Ig-like" evidence="2">
    <location>
        <begin position="152"/>
        <end position="250"/>
    </location>
</feature>
<evidence type="ECO:0000259" key="2">
    <source>
        <dbReference type="PROSITE" id="PS50835"/>
    </source>
</evidence>
<organism evidence="3 4">
    <name type="scientific">Vanilla planifolia</name>
    <name type="common">Vanilla</name>
    <dbReference type="NCBI Taxonomy" id="51239"/>
    <lineage>
        <taxon>Eukaryota</taxon>
        <taxon>Viridiplantae</taxon>
        <taxon>Streptophyta</taxon>
        <taxon>Embryophyta</taxon>
        <taxon>Tracheophyta</taxon>
        <taxon>Spermatophyta</taxon>
        <taxon>Magnoliopsida</taxon>
        <taxon>Liliopsida</taxon>
        <taxon>Asparagales</taxon>
        <taxon>Orchidaceae</taxon>
        <taxon>Vanilloideae</taxon>
        <taxon>Vanilleae</taxon>
        <taxon>Vanilla</taxon>
    </lineage>
</organism>
<dbReference type="PANTHER" id="PTHR21450:SF35">
    <property type="entry name" value="TRANSCRIPTION FACTOR, PUTATIVE (DUF630 AND DUF632)-RELATED"/>
    <property type="match status" value="1"/>
</dbReference>
<keyword evidence="4" id="KW-1185">Reference proteome</keyword>